<comment type="subcellular location">
    <subcellularLocation>
        <location evidence="1">Membrane</location>
        <topology evidence="1">Single-pass type I membrane protein</topology>
    </subcellularLocation>
</comment>
<evidence type="ECO:0000256" key="10">
    <source>
        <dbReference type="ARBA" id="ARBA00023136"/>
    </source>
</evidence>
<keyword evidence="10 14" id="KW-0472">Membrane</keyword>
<evidence type="ECO:0000256" key="4">
    <source>
        <dbReference type="ARBA" id="ARBA00022692"/>
    </source>
</evidence>
<dbReference type="InterPro" id="IPR011009">
    <property type="entry name" value="Kinase-like_dom_sf"/>
</dbReference>
<feature type="signal peptide" evidence="15">
    <location>
        <begin position="1"/>
        <end position="32"/>
    </location>
</feature>
<evidence type="ECO:0000256" key="15">
    <source>
        <dbReference type="SAM" id="SignalP"/>
    </source>
</evidence>
<dbReference type="Gene3D" id="3.30.200.20">
    <property type="entry name" value="Phosphorylase Kinase, domain 1"/>
    <property type="match status" value="1"/>
</dbReference>
<evidence type="ECO:0000256" key="3">
    <source>
        <dbReference type="ARBA" id="ARBA00022679"/>
    </source>
</evidence>
<dbReference type="GO" id="GO:0030247">
    <property type="term" value="F:polysaccharide binding"/>
    <property type="evidence" value="ECO:0007669"/>
    <property type="project" value="InterPro"/>
</dbReference>
<keyword evidence="3" id="KW-0808">Transferase</keyword>
<evidence type="ECO:0000256" key="1">
    <source>
        <dbReference type="ARBA" id="ARBA00004479"/>
    </source>
</evidence>
<dbReference type="InterPro" id="IPR017441">
    <property type="entry name" value="Protein_kinase_ATP_BS"/>
</dbReference>
<evidence type="ECO:0000313" key="17">
    <source>
        <dbReference type="EMBL" id="KAJ9679091.1"/>
    </source>
</evidence>
<keyword evidence="6 12" id="KW-0547">Nucleotide-binding</keyword>
<dbReference type="FunFam" id="3.30.200.20:FF:000178">
    <property type="entry name" value="serine/threonine-protein kinase PBS1-like"/>
    <property type="match status" value="1"/>
</dbReference>
<dbReference type="Pfam" id="PF00069">
    <property type="entry name" value="Pkinase"/>
    <property type="match status" value="1"/>
</dbReference>
<keyword evidence="18" id="KW-1185">Reference proteome</keyword>
<keyword evidence="7" id="KW-0418">Kinase</keyword>
<dbReference type="PANTHER" id="PTHR27009">
    <property type="entry name" value="RUST RESISTANCE KINASE LR10-RELATED"/>
    <property type="match status" value="1"/>
</dbReference>
<name>A0AA39DCJ3_VITRO</name>
<feature type="chain" id="PRO_5041237876" description="Protein kinase domain-containing protein" evidence="15">
    <location>
        <begin position="33"/>
        <end position="628"/>
    </location>
</feature>
<dbReference type="InterPro" id="IPR008271">
    <property type="entry name" value="Ser/Thr_kinase_AS"/>
</dbReference>
<keyword evidence="9 14" id="KW-1133">Transmembrane helix</keyword>
<evidence type="ECO:0000256" key="9">
    <source>
        <dbReference type="ARBA" id="ARBA00022989"/>
    </source>
</evidence>
<evidence type="ECO:0000256" key="2">
    <source>
        <dbReference type="ARBA" id="ARBA00022527"/>
    </source>
</evidence>
<feature type="transmembrane region" description="Helical" evidence="14">
    <location>
        <begin position="258"/>
        <end position="280"/>
    </location>
</feature>
<evidence type="ECO:0000256" key="14">
    <source>
        <dbReference type="SAM" id="Phobius"/>
    </source>
</evidence>
<protein>
    <recommendedName>
        <fullName evidence="16">Protein kinase domain-containing protein</fullName>
    </recommendedName>
</protein>
<dbReference type="EMBL" id="JARBHA010000016">
    <property type="protein sequence ID" value="KAJ9679091.1"/>
    <property type="molecule type" value="Genomic_DNA"/>
</dbReference>
<feature type="domain" description="Protein kinase" evidence="16">
    <location>
        <begin position="318"/>
        <end position="604"/>
    </location>
</feature>
<dbReference type="Pfam" id="PF13947">
    <property type="entry name" value="GUB_WAK_bind"/>
    <property type="match status" value="1"/>
</dbReference>
<accession>A0AA39DCJ3</accession>
<reference evidence="17 18" key="1">
    <citation type="journal article" date="2023" name="BMC Biotechnol.">
        <title>Vitis rotundifolia cv Carlos genome sequencing.</title>
        <authorList>
            <person name="Huff M."/>
            <person name="Hulse-Kemp A."/>
            <person name="Scheffler B."/>
            <person name="Youngblood R."/>
            <person name="Simpson S."/>
            <person name="Babiker E."/>
            <person name="Staton M."/>
        </authorList>
    </citation>
    <scope>NUCLEOTIDE SEQUENCE [LARGE SCALE GENOMIC DNA]</scope>
    <source>
        <tissue evidence="17">Leaf</tissue>
    </source>
</reference>
<dbReference type="PROSITE" id="PS50011">
    <property type="entry name" value="PROTEIN_KINASE_DOM"/>
    <property type="match status" value="1"/>
</dbReference>
<dbReference type="SMART" id="SM00220">
    <property type="entry name" value="S_TKc"/>
    <property type="match status" value="1"/>
</dbReference>
<evidence type="ECO:0000256" key="7">
    <source>
        <dbReference type="ARBA" id="ARBA00022777"/>
    </source>
</evidence>
<evidence type="ECO:0000256" key="13">
    <source>
        <dbReference type="SAM" id="MobiDB-lite"/>
    </source>
</evidence>
<gene>
    <name evidence="17" type="ORF">PVL29_021122</name>
</gene>
<keyword evidence="5 15" id="KW-0732">Signal</keyword>
<comment type="caution">
    <text evidence="17">The sequence shown here is derived from an EMBL/GenBank/DDBJ whole genome shotgun (WGS) entry which is preliminary data.</text>
</comment>
<sequence>MISNSLGMSRRLFFSSFTTLFLFVLIPVTCKAKTNHHCHSSCGDELNISYPFRLKSDPKSCGLLTFELACKNNRTILQLHSAIYYVEEINYDFSLIRVVDAGLQKDDCSFLPLHSLTHRNFSRRDMYWLSHRNRPISFIYCAARQNFTPYVDTESCSKNHSSNLLLTSSQQRKFVVNNPIRVSDMKDSCSISMVVWVSSHGLKTRNTSFSVHEWLLHGTELSWSHNCYLELLSSLIPCDFLCLFYSTTIGTLYRGSFLIGRIIAARNLLAIPFVLIFLIYKWRRRNLSMYAAIEEFIQTHNNLMPIRYSYSNIKKMTKGFSEKLGEGGYGSVYKGKLRSSHLVAVKMMNISKANGQDFINEVATIGRIHHVNVVQLIGFCAEGSKRALVYDFMPNGSLDKYIFPQQEDRISLSYTKMYEISLGVARGIEYLHRGCDIQILHFDIKPHNILLDQNFTPKISDFGLAKSFPTDHNTVSLTGARGTMGYMAPELFYKNIGGVSYKADVYSYGMLLMEMASRRKNLNVFAESLSQIYFPTWVYDQLTEGKDIEMEDTSEEEQKLAKKMITVALWCIQLKPSDRPSMNKVVEMLEENVELLQMPPKPFLTPREVPAEDDGNTTNPTEISINIR</sequence>
<evidence type="ECO:0000256" key="8">
    <source>
        <dbReference type="ARBA" id="ARBA00022840"/>
    </source>
</evidence>
<dbReference type="GO" id="GO:0004674">
    <property type="term" value="F:protein serine/threonine kinase activity"/>
    <property type="evidence" value="ECO:0007669"/>
    <property type="project" value="UniProtKB-KW"/>
</dbReference>
<feature type="region of interest" description="Disordered" evidence="13">
    <location>
        <begin position="605"/>
        <end position="628"/>
    </location>
</feature>
<evidence type="ECO:0000256" key="12">
    <source>
        <dbReference type="PROSITE-ProRule" id="PRU10141"/>
    </source>
</evidence>
<organism evidence="17 18">
    <name type="scientific">Vitis rotundifolia</name>
    <name type="common">Muscadine grape</name>
    <dbReference type="NCBI Taxonomy" id="103349"/>
    <lineage>
        <taxon>Eukaryota</taxon>
        <taxon>Viridiplantae</taxon>
        <taxon>Streptophyta</taxon>
        <taxon>Embryophyta</taxon>
        <taxon>Tracheophyta</taxon>
        <taxon>Spermatophyta</taxon>
        <taxon>Magnoliopsida</taxon>
        <taxon>eudicotyledons</taxon>
        <taxon>Gunneridae</taxon>
        <taxon>Pentapetalae</taxon>
        <taxon>rosids</taxon>
        <taxon>Vitales</taxon>
        <taxon>Vitaceae</taxon>
        <taxon>Viteae</taxon>
        <taxon>Vitis</taxon>
    </lineage>
</organism>
<evidence type="ECO:0000256" key="11">
    <source>
        <dbReference type="ARBA" id="ARBA00023180"/>
    </source>
</evidence>
<dbReference type="FunFam" id="1.10.510.10:FF:000590">
    <property type="entry name" value="PR5-like receptor kinase"/>
    <property type="match status" value="1"/>
</dbReference>
<evidence type="ECO:0000256" key="6">
    <source>
        <dbReference type="ARBA" id="ARBA00022741"/>
    </source>
</evidence>
<evidence type="ECO:0000259" key="16">
    <source>
        <dbReference type="PROSITE" id="PS50011"/>
    </source>
</evidence>
<dbReference type="PROSITE" id="PS00108">
    <property type="entry name" value="PROTEIN_KINASE_ST"/>
    <property type="match status" value="1"/>
</dbReference>
<evidence type="ECO:0000256" key="5">
    <source>
        <dbReference type="ARBA" id="ARBA00022729"/>
    </source>
</evidence>
<proteinExistence type="predicted"/>
<evidence type="ECO:0000313" key="18">
    <source>
        <dbReference type="Proteomes" id="UP001168098"/>
    </source>
</evidence>
<keyword evidence="2" id="KW-0723">Serine/threonine-protein kinase</keyword>
<feature type="binding site" evidence="12">
    <location>
        <position position="346"/>
    </location>
    <ligand>
        <name>ATP</name>
        <dbReference type="ChEBI" id="CHEBI:30616"/>
    </ligand>
</feature>
<dbReference type="Proteomes" id="UP001168098">
    <property type="component" value="Unassembled WGS sequence"/>
</dbReference>
<keyword evidence="8 12" id="KW-0067">ATP-binding</keyword>
<dbReference type="InterPro" id="IPR025287">
    <property type="entry name" value="WAK_GUB"/>
</dbReference>
<dbReference type="Gene3D" id="1.10.510.10">
    <property type="entry name" value="Transferase(Phosphotransferase) domain 1"/>
    <property type="match status" value="1"/>
</dbReference>
<dbReference type="SUPFAM" id="SSF56112">
    <property type="entry name" value="Protein kinase-like (PK-like)"/>
    <property type="match status" value="1"/>
</dbReference>
<keyword evidence="4 14" id="KW-0812">Transmembrane</keyword>
<dbReference type="AlphaFoldDB" id="A0AA39DCJ3"/>
<feature type="compositionally biased region" description="Polar residues" evidence="13">
    <location>
        <begin position="616"/>
        <end position="628"/>
    </location>
</feature>
<dbReference type="GO" id="GO:0016020">
    <property type="term" value="C:membrane"/>
    <property type="evidence" value="ECO:0007669"/>
    <property type="project" value="UniProtKB-SubCell"/>
</dbReference>
<dbReference type="GO" id="GO:0005524">
    <property type="term" value="F:ATP binding"/>
    <property type="evidence" value="ECO:0007669"/>
    <property type="project" value="UniProtKB-UniRule"/>
</dbReference>
<dbReference type="InterPro" id="IPR045874">
    <property type="entry name" value="LRK10/LRL21-25-like"/>
</dbReference>
<dbReference type="InterPro" id="IPR000719">
    <property type="entry name" value="Prot_kinase_dom"/>
</dbReference>
<keyword evidence="11" id="KW-0325">Glycoprotein</keyword>
<dbReference type="PROSITE" id="PS00107">
    <property type="entry name" value="PROTEIN_KINASE_ATP"/>
    <property type="match status" value="1"/>
</dbReference>